<gene>
    <name evidence="2" type="ordered locus">Cmaq_1934</name>
</gene>
<keyword evidence="3" id="KW-1185">Reference proteome</keyword>
<feature type="transmembrane region" description="Helical" evidence="1">
    <location>
        <begin position="258"/>
        <end position="276"/>
    </location>
</feature>
<feature type="transmembrane region" description="Helical" evidence="1">
    <location>
        <begin position="196"/>
        <end position="223"/>
    </location>
</feature>
<evidence type="ECO:0000313" key="2">
    <source>
        <dbReference type="EMBL" id="ABW02751.1"/>
    </source>
</evidence>
<feature type="transmembrane region" description="Helical" evidence="1">
    <location>
        <begin position="133"/>
        <end position="150"/>
    </location>
</feature>
<keyword evidence="1" id="KW-1133">Transmembrane helix</keyword>
<dbReference type="KEGG" id="cma:Cmaq_1934"/>
<dbReference type="HOGENOM" id="CLU_805616_0_0_2"/>
<proteinExistence type="predicted"/>
<feature type="transmembrane region" description="Helical" evidence="1">
    <location>
        <begin position="92"/>
        <end position="113"/>
    </location>
</feature>
<evidence type="ECO:0000313" key="3">
    <source>
        <dbReference type="Proteomes" id="UP000001137"/>
    </source>
</evidence>
<feature type="transmembrane region" description="Helical" evidence="1">
    <location>
        <begin position="157"/>
        <end position="176"/>
    </location>
</feature>
<dbReference type="GeneID" id="5709561"/>
<feature type="transmembrane region" description="Helical" evidence="1">
    <location>
        <begin position="9"/>
        <end position="29"/>
    </location>
</feature>
<dbReference type="OrthoDB" id="386326at2157"/>
<dbReference type="RefSeq" id="WP_012186970.1">
    <property type="nucleotide sequence ID" value="NC_009954.1"/>
</dbReference>
<accession>A8MBL8</accession>
<feature type="transmembrane region" description="Helical" evidence="1">
    <location>
        <begin position="316"/>
        <end position="338"/>
    </location>
</feature>
<reference evidence="2 3" key="1">
    <citation type="submission" date="2007-10" db="EMBL/GenBank/DDBJ databases">
        <title>Complete sequence of Caldivirga maquilingensis IC-167.</title>
        <authorList>
            <consortium name="US DOE Joint Genome Institute"/>
            <person name="Copeland A."/>
            <person name="Lucas S."/>
            <person name="Lapidus A."/>
            <person name="Barry K."/>
            <person name="Glavina del Rio T."/>
            <person name="Dalin E."/>
            <person name="Tice H."/>
            <person name="Pitluck S."/>
            <person name="Saunders E."/>
            <person name="Brettin T."/>
            <person name="Bruce D."/>
            <person name="Detter J.C."/>
            <person name="Han C."/>
            <person name="Schmutz J."/>
            <person name="Larimer F."/>
            <person name="Land M."/>
            <person name="Hauser L."/>
            <person name="Kyrpides N."/>
            <person name="Ivanova N."/>
            <person name="Biddle J.F."/>
            <person name="Zhang Z."/>
            <person name="Fitz-Gibbon S.T."/>
            <person name="Lowe T.M."/>
            <person name="Saltikov C."/>
            <person name="House C.H."/>
            <person name="Richardson P."/>
        </authorList>
    </citation>
    <scope>NUCLEOTIDE SEQUENCE [LARGE SCALE GENOMIC DNA]</scope>
    <source>
        <strain evidence="3">ATCC 700844 / DSM 13496 / JCM 10307 / IC-167</strain>
    </source>
</reference>
<dbReference type="EMBL" id="CP000852">
    <property type="protein sequence ID" value="ABW02751.1"/>
    <property type="molecule type" value="Genomic_DNA"/>
</dbReference>
<evidence type="ECO:0000256" key="1">
    <source>
        <dbReference type="SAM" id="Phobius"/>
    </source>
</evidence>
<dbReference type="Proteomes" id="UP000001137">
    <property type="component" value="Chromosome"/>
</dbReference>
<keyword evidence="1" id="KW-0812">Transmembrane</keyword>
<sequence length="344" mass="37457">MISTPLPQIVTASVVVLELGVTVLYVFVISNERLCSIIYASLISSITTALFFVNPLVALLTAPLITLSVFIKSCNPWGRSIMVTLSEAMMNVVYLEVLFGSISGLLLIVPQVQLGYWYVNNPIANAVGVLSEGVNSLMFILMALITLIPIRDRISKYLIAALFLALLLNPGDWVDLPTLPIVALLISPYKGPGATIAYMIVNLKTITVYVNYAVTVVVTLLILPRLMNRPTINDYLILVTALLSAVGDLVYFTLLSMIVRTLFILVIIIVILSMALQNRLNKTVSTSTWITPIMYIITALAYTASVIEAANPASPIVPVIISAVASPLFYIPLAIMIVRTITIK</sequence>
<organism evidence="2 3">
    <name type="scientific">Caldivirga maquilingensis (strain ATCC 700844 / DSM 13496 / JCM 10307 / IC-167)</name>
    <dbReference type="NCBI Taxonomy" id="397948"/>
    <lineage>
        <taxon>Archaea</taxon>
        <taxon>Thermoproteota</taxon>
        <taxon>Thermoprotei</taxon>
        <taxon>Thermoproteales</taxon>
        <taxon>Thermoproteaceae</taxon>
        <taxon>Caldivirga</taxon>
    </lineage>
</organism>
<feature type="transmembrane region" description="Helical" evidence="1">
    <location>
        <begin position="49"/>
        <end position="71"/>
    </location>
</feature>
<keyword evidence="1" id="KW-0472">Membrane</keyword>
<feature type="transmembrane region" description="Helical" evidence="1">
    <location>
        <begin position="288"/>
        <end position="310"/>
    </location>
</feature>
<dbReference type="AlphaFoldDB" id="A8MBL8"/>
<protein>
    <submittedName>
        <fullName evidence="2">Uncharacterized protein</fullName>
    </submittedName>
</protein>
<dbReference type="STRING" id="397948.Cmaq_1934"/>
<name>A8MBL8_CALMQ</name>